<evidence type="ECO:0000256" key="2">
    <source>
        <dbReference type="ARBA" id="ARBA00006265"/>
    </source>
</evidence>
<evidence type="ECO:0000313" key="9">
    <source>
        <dbReference type="EMBL" id="CAL1544770.1"/>
    </source>
</evidence>
<keyword evidence="5" id="KW-0539">Nucleus</keyword>
<feature type="compositionally biased region" description="Pro residues" evidence="7">
    <location>
        <begin position="309"/>
        <end position="350"/>
    </location>
</feature>
<keyword evidence="10" id="KW-1185">Reference proteome</keyword>
<accession>A0AAV2ID44</accession>
<evidence type="ECO:0000256" key="1">
    <source>
        <dbReference type="ARBA" id="ARBA00004123"/>
    </source>
</evidence>
<dbReference type="InterPro" id="IPR000504">
    <property type="entry name" value="RRM_dom"/>
</dbReference>
<feature type="compositionally biased region" description="Pro residues" evidence="7">
    <location>
        <begin position="370"/>
        <end position="385"/>
    </location>
</feature>
<feature type="region of interest" description="Disordered" evidence="7">
    <location>
        <begin position="34"/>
        <end position="70"/>
    </location>
</feature>
<keyword evidence="4" id="KW-0507">mRNA processing</keyword>
<dbReference type="InterPro" id="IPR034769">
    <property type="entry name" value="CPSF6_RRM"/>
</dbReference>
<dbReference type="SUPFAM" id="SSF54928">
    <property type="entry name" value="RNA-binding domain, RBD"/>
    <property type="match status" value="1"/>
</dbReference>
<dbReference type="GO" id="GO:0005634">
    <property type="term" value="C:nucleus"/>
    <property type="evidence" value="ECO:0007669"/>
    <property type="project" value="UniProtKB-SubCell"/>
</dbReference>
<dbReference type="InterPro" id="IPR057951">
    <property type="entry name" value="CPSF6/7_RSLD_N"/>
</dbReference>
<dbReference type="SMART" id="SM00360">
    <property type="entry name" value="RRM"/>
    <property type="match status" value="1"/>
</dbReference>
<gene>
    <name evidence="9" type="ORF">GSLYS_00018253001</name>
</gene>
<dbReference type="PROSITE" id="PS50102">
    <property type="entry name" value="RRM"/>
    <property type="match status" value="1"/>
</dbReference>
<name>A0AAV2ID44_LYMST</name>
<dbReference type="Pfam" id="PF00076">
    <property type="entry name" value="RRM_1"/>
    <property type="match status" value="1"/>
</dbReference>
<protein>
    <recommendedName>
        <fullName evidence="3">Cleavage and polyadenylation specificity factor subunit 6</fullName>
    </recommendedName>
</protein>
<evidence type="ECO:0000256" key="3">
    <source>
        <dbReference type="ARBA" id="ARBA00016259"/>
    </source>
</evidence>
<evidence type="ECO:0000313" key="10">
    <source>
        <dbReference type="Proteomes" id="UP001497497"/>
    </source>
</evidence>
<organism evidence="9 10">
    <name type="scientific">Lymnaea stagnalis</name>
    <name type="common">Great pond snail</name>
    <name type="synonym">Helix stagnalis</name>
    <dbReference type="NCBI Taxonomy" id="6523"/>
    <lineage>
        <taxon>Eukaryota</taxon>
        <taxon>Metazoa</taxon>
        <taxon>Spiralia</taxon>
        <taxon>Lophotrochozoa</taxon>
        <taxon>Mollusca</taxon>
        <taxon>Gastropoda</taxon>
        <taxon>Heterobranchia</taxon>
        <taxon>Euthyneura</taxon>
        <taxon>Panpulmonata</taxon>
        <taxon>Hygrophila</taxon>
        <taxon>Lymnaeoidea</taxon>
        <taxon>Lymnaeidae</taxon>
        <taxon>Lymnaea</taxon>
    </lineage>
</organism>
<dbReference type="InterPro" id="IPR034772">
    <property type="entry name" value="CPSF6/7"/>
</dbReference>
<feature type="region of interest" description="Disordered" evidence="7">
    <location>
        <begin position="544"/>
        <end position="683"/>
    </location>
</feature>
<feature type="compositionally biased region" description="Pro residues" evidence="7">
    <location>
        <begin position="204"/>
        <end position="241"/>
    </location>
</feature>
<evidence type="ECO:0000256" key="6">
    <source>
        <dbReference type="PROSITE-ProRule" id="PRU00176"/>
    </source>
</evidence>
<dbReference type="InterPro" id="IPR035979">
    <property type="entry name" value="RBD_domain_sf"/>
</dbReference>
<sequence length="683" mass="75532">MADGVDIDLYDNIEDEFSQDADFDGGGDLYDDVIAASSTRSSAEPMDRTSGSKTPSRSNSTSLPSSTSASAHTGKKHMLYIGNLTWWTTDQDLTDAMSSIGVSDLLEIKFYENRANGQSKGFALIIVGSEQSSRTIFDRLSRKELHGQVPQVSHFTKQALSQFEAQARKTGGGGPGDAERRDERGQPGRDPTPNGSFRNDKRGPPPGGPPAGTPGFPPRLTGPPPPRPGPPPVTGPPPRPTGPLNFAQLVRACTDYLSTAPPGTLPPVTGPPPGMPPMPPRPGQPGPPGNRGPPPRMEVAFNMSNPPRMGLPPPHLRGPPPPLDTRAPPPMRPEWERPPGPGRPPMPGGPPQNKDFLRGPPPGPLATYPPGGPIPPQPVPPPGLRPPHIAGPGIPPPNMAPVSAAPPPGHVPPPGHNPFFPPPITGPPPAAAHPPPDPYGRPPPAASYAENPYARPPPERPSRSEIRKTPIRHEPPPPQLSDQEFEEIFQRNKTVSSSAINRAVQDASSGDFPSAIETLVTAISLIKQSKIASDDRCKILISSLQDTLHGIEEKSYGSSSRRRSRSRDRDRERERLEKRPRHRSRSRERDPREYRERSRERDRERERHYEDRRERERERERSERSDRGGERDRERSERERSDRERAERAERERSDRERADRERVERERTERERTDRDYSSRRH</sequence>
<dbReference type="EMBL" id="CAXITT010000644">
    <property type="protein sequence ID" value="CAL1544770.1"/>
    <property type="molecule type" value="Genomic_DNA"/>
</dbReference>
<proteinExistence type="inferred from homology"/>
<feature type="compositionally biased region" description="Pro residues" evidence="7">
    <location>
        <begin position="263"/>
        <end position="296"/>
    </location>
</feature>
<dbReference type="PANTHER" id="PTHR23204">
    <property type="entry name" value="CLEAVAGE AND POLYADENYLATION SPECIFIC FACTOR"/>
    <property type="match status" value="1"/>
</dbReference>
<dbReference type="GO" id="GO:0003723">
    <property type="term" value="F:RNA binding"/>
    <property type="evidence" value="ECO:0007669"/>
    <property type="project" value="UniProtKB-UniRule"/>
</dbReference>
<evidence type="ECO:0000256" key="5">
    <source>
        <dbReference type="ARBA" id="ARBA00023242"/>
    </source>
</evidence>
<reference evidence="9 10" key="1">
    <citation type="submission" date="2024-04" db="EMBL/GenBank/DDBJ databases">
        <authorList>
            <consortium name="Genoscope - CEA"/>
            <person name="William W."/>
        </authorList>
    </citation>
    <scope>NUCLEOTIDE SEQUENCE [LARGE SCALE GENOMIC DNA]</scope>
</reference>
<feature type="compositionally biased region" description="Basic and acidic residues" evidence="7">
    <location>
        <begin position="177"/>
        <end position="187"/>
    </location>
</feature>
<evidence type="ECO:0000259" key="8">
    <source>
        <dbReference type="PROSITE" id="PS50102"/>
    </source>
</evidence>
<feature type="domain" description="RRM" evidence="8">
    <location>
        <begin position="77"/>
        <end position="157"/>
    </location>
</feature>
<dbReference type="Gene3D" id="3.30.70.330">
    <property type="match status" value="1"/>
</dbReference>
<feature type="compositionally biased region" description="Low complexity" evidence="7">
    <location>
        <begin position="54"/>
        <end position="70"/>
    </location>
</feature>
<evidence type="ECO:0000256" key="7">
    <source>
        <dbReference type="SAM" id="MobiDB-lite"/>
    </source>
</evidence>
<dbReference type="Pfam" id="PF25524">
    <property type="entry name" value="RSLD_CPSF6"/>
    <property type="match status" value="1"/>
</dbReference>
<feature type="compositionally biased region" description="Basic and acidic residues" evidence="7">
    <location>
        <begin position="587"/>
        <end position="683"/>
    </location>
</feature>
<dbReference type="CDD" id="cd12643">
    <property type="entry name" value="RRM_CFIm68"/>
    <property type="match status" value="1"/>
</dbReference>
<dbReference type="Proteomes" id="UP001497497">
    <property type="component" value="Unassembled WGS sequence"/>
</dbReference>
<comment type="similarity">
    <text evidence="2">Belongs to the RRM CPSF6/7 family.</text>
</comment>
<feature type="compositionally biased region" description="Basic and acidic residues" evidence="7">
    <location>
        <begin position="567"/>
        <end position="577"/>
    </location>
</feature>
<dbReference type="GO" id="GO:0006397">
    <property type="term" value="P:mRNA processing"/>
    <property type="evidence" value="ECO:0007669"/>
    <property type="project" value="UniProtKB-KW"/>
</dbReference>
<feature type="compositionally biased region" description="Basic and acidic residues" evidence="7">
    <location>
        <begin position="457"/>
        <end position="475"/>
    </location>
</feature>
<keyword evidence="6" id="KW-0694">RNA-binding</keyword>
<dbReference type="InterPro" id="IPR012677">
    <property type="entry name" value="Nucleotide-bd_a/b_plait_sf"/>
</dbReference>
<feature type="region of interest" description="Disordered" evidence="7">
    <location>
        <begin position="166"/>
        <end position="483"/>
    </location>
</feature>
<comment type="caution">
    <text evidence="9">The sequence shown here is derived from an EMBL/GenBank/DDBJ whole genome shotgun (WGS) entry which is preliminary data.</text>
</comment>
<feature type="compositionally biased region" description="Pro residues" evidence="7">
    <location>
        <begin position="393"/>
        <end position="445"/>
    </location>
</feature>
<comment type="subcellular location">
    <subcellularLocation>
        <location evidence="1">Nucleus</location>
    </subcellularLocation>
</comment>
<evidence type="ECO:0000256" key="4">
    <source>
        <dbReference type="ARBA" id="ARBA00022664"/>
    </source>
</evidence>
<dbReference type="AlphaFoldDB" id="A0AAV2ID44"/>